<dbReference type="GeneTree" id="ENSGT00390000014244"/>
<keyword evidence="3" id="KW-0963">Cytoplasm</keyword>
<organism evidence="4 5">
    <name type="scientific">Fundulus heteroclitus</name>
    <name type="common">Killifish</name>
    <name type="synonym">Mummichog</name>
    <dbReference type="NCBI Taxonomy" id="8078"/>
    <lineage>
        <taxon>Eukaryota</taxon>
        <taxon>Metazoa</taxon>
        <taxon>Chordata</taxon>
        <taxon>Craniata</taxon>
        <taxon>Vertebrata</taxon>
        <taxon>Euteleostomi</taxon>
        <taxon>Actinopterygii</taxon>
        <taxon>Neopterygii</taxon>
        <taxon>Teleostei</taxon>
        <taxon>Neoteleostei</taxon>
        <taxon>Acanthomorphata</taxon>
        <taxon>Ovalentaria</taxon>
        <taxon>Atherinomorphae</taxon>
        <taxon>Cyprinodontiformes</taxon>
        <taxon>Fundulidae</taxon>
        <taxon>Fundulus</taxon>
    </lineage>
</organism>
<dbReference type="AlphaFoldDB" id="A0A3Q2QXA8"/>
<keyword evidence="3" id="KW-0472">Membrane</keyword>
<protein>
    <recommendedName>
        <fullName evidence="3">Methanethiol oxidase</fullName>
        <shortName evidence="3">MTO</shortName>
        <ecNumber evidence="3">1.8.3.4</ecNumber>
    </recommendedName>
    <alternativeName>
        <fullName evidence="3">Selenium-binding protein 1</fullName>
    </alternativeName>
</protein>
<dbReference type="Ensembl" id="ENSFHET00000024702.1">
    <property type="protein sequence ID" value="ENSFHEP00000031862.1"/>
    <property type="gene ID" value="ENSFHEG00000018005.1"/>
</dbReference>
<dbReference type="EC" id="1.8.3.4" evidence="3"/>
<evidence type="ECO:0000256" key="3">
    <source>
        <dbReference type="RuleBase" id="RU369071"/>
    </source>
</evidence>
<comment type="subcellular location">
    <subcellularLocation>
        <location evidence="3">Nucleus</location>
    </subcellularLocation>
    <subcellularLocation>
        <location evidence="3">Cytoplasm</location>
        <location evidence="3">Cytosol</location>
    </subcellularLocation>
    <subcellularLocation>
        <location evidence="3">Membrane</location>
        <topology evidence="3">Peripheral membrane protein</topology>
    </subcellularLocation>
    <text evidence="3">May associate with Golgi membrane. May associate with the membrane of autophagosomes.</text>
</comment>
<comment type="catalytic activity">
    <reaction evidence="3">
        <text>methanethiol + O2 + H2O = hydrogen sulfide + formaldehyde + H2O2 + H(+)</text>
        <dbReference type="Rhea" id="RHEA:11812"/>
        <dbReference type="ChEBI" id="CHEBI:15377"/>
        <dbReference type="ChEBI" id="CHEBI:15378"/>
        <dbReference type="ChEBI" id="CHEBI:15379"/>
        <dbReference type="ChEBI" id="CHEBI:16007"/>
        <dbReference type="ChEBI" id="CHEBI:16240"/>
        <dbReference type="ChEBI" id="CHEBI:16842"/>
        <dbReference type="ChEBI" id="CHEBI:29919"/>
        <dbReference type="EC" id="1.8.3.4"/>
    </reaction>
</comment>
<dbReference type="GO" id="GO:0018549">
    <property type="term" value="F:methanethiol oxidase activity"/>
    <property type="evidence" value="ECO:0007669"/>
    <property type="project" value="UniProtKB-UniRule"/>
</dbReference>
<reference evidence="4" key="1">
    <citation type="submission" date="2025-08" db="UniProtKB">
        <authorList>
            <consortium name="Ensembl"/>
        </authorList>
    </citation>
    <scope>IDENTIFICATION</scope>
</reference>
<dbReference type="Proteomes" id="UP000265000">
    <property type="component" value="Unplaced"/>
</dbReference>
<keyword evidence="3" id="KW-0653">Protein transport</keyword>
<dbReference type="GO" id="GO:0016020">
    <property type="term" value="C:membrane"/>
    <property type="evidence" value="ECO:0007669"/>
    <property type="project" value="UniProtKB-SubCell"/>
</dbReference>
<dbReference type="GO" id="GO:0008430">
    <property type="term" value="F:selenium binding"/>
    <property type="evidence" value="ECO:0007669"/>
    <property type="project" value="UniProtKB-UniRule"/>
</dbReference>
<name>A0A3Q2QXA8_FUNHE</name>
<dbReference type="PANTHER" id="PTHR23300">
    <property type="entry name" value="METHANETHIOL OXIDASE"/>
    <property type="match status" value="1"/>
</dbReference>
<comment type="pathway">
    <text evidence="3">Organosulfur degradation.</text>
</comment>
<comment type="similarity">
    <text evidence="1 3">Belongs to the selenium-binding protein family.</text>
</comment>
<dbReference type="InterPro" id="IPR008826">
    <property type="entry name" value="Se-bd"/>
</dbReference>
<evidence type="ECO:0000256" key="1">
    <source>
        <dbReference type="ARBA" id="ARBA00005606"/>
    </source>
</evidence>
<proteinExistence type="inferred from homology"/>
<accession>A0A3Q2QXA8</accession>
<keyword evidence="3" id="KW-0007">Acetylation</keyword>
<evidence type="ECO:0000313" key="5">
    <source>
        <dbReference type="Proteomes" id="UP000265000"/>
    </source>
</evidence>
<dbReference type="Pfam" id="PF05694">
    <property type="entry name" value="SBP56"/>
    <property type="match status" value="1"/>
</dbReference>
<evidence type="ECO:0000256" key="2">
    <source>
        <dbReference type="ARBA" id="ARBA00023266"/>
    </source>
</evidence>
<sequence length="128" mass="13444">PATCSGCGPGYRSPLEAMKGPREEIVYLPCIYRSTGIQKPDYLATVDVNPQSPTYCQVGQAPGSGSVLHSNENVTIAENVSNRSSLRVGSEAAAAVCGLSGSLSRSSGLKDFSIFCQAKKSLDFGRQP</sequence>
<dbReference type="STRING" id="8078.ENSFHEP00000031862"/>
<keyword evidence="5" id="KW-1185">Reference proteome</keyword>
<keyword evidence="3" id="KW-0539">Nucleus</keyword>
<keyword evidence="2 3" id="KW-0711">Selenium</keyword>
<comment type="function">
    <text evidence="3">Catalyzes the oxidation of methanethiol, an organosulfur compound known to be produced in substantial amounts by gut bacteria. Selenium-binding protein which may be involved in the sensing of reactive xenobiotics in the cytoplasm. May be involved in intra-Golgi protein transport.</text>
</comment>
<dbReference type="GO" id="GO:0005634">
    <property type="term" value="C:nucleus"/>
    <property type="evidence" value="ECO:0007669"/>
    <property type="project" value="UniProtKB-SubCell"/>
</dbReference>
<dbReference type="GO" id="GO:0005829">
    <property type="term" value="C:cytosol"/>
    <property type="evidence" value="ECO:0007669"/>
    <property type="project" value="UniProtKB-SubCell"/>
</dbReference>
<reference evidence="4" key="2">
    <citation type="submission" date="2025-09" db="UniProtKB">
        <authorList>
            <consortium name="Ensembl"/>
        </authorList>
    </citation>
    <scope>IDENTIFICATION</scope>
</reference>
<dbReference type="GO" id="GO:0015031">
    <property type="term" value="P:protein transport"/>
    <property type="evidence" value="ECO:0007669"/>
    <property type="project" value="UniProtKB-UniRule"/>
</dbReference>
<keyword evidence="3" id="KW-0813">Transport</keyword>
<keyword evidence="3" id="KW-0560">Oxidoreductase</keyword>
<evidence type="ECO:0000313" key="4">
    <source>
        <dbReference type="Ensembl" id="ENSFHEP00000031862.1"/>
    </source>
</evidence>
<dbReference type="PANTHER" id="PTHR23300:SF0">
    <property type="entry name" value="METHANETHIOL OXIDASE"/>
    <property type="match status" value="1"/>
</dbReference>